<proteinExistence type="predicted"/>
<dbReference type="EMBL" id="JBGEDP010000001">
    <property type="protein sequence ID" value="MEY8015691.1"/>
    <property type="molecule type" value="Genomic_DNA"/>
</dbReference>
<accession>A0ABV4C2E1</accession>
<dbReference type="RefSeq" id="WP_369738176.1">
    <property type="nucleotide sequence ID" value="NZ_JBGEDP010000001.1"/>
</dbReference>
<organism evidence="1 2">
    <name type="scientific">Mycobacterium servetii</name>
    <dbReference type="NCBI Taxonomy" id="3237418"/>
    <lineage>
        <taxon>Bacteria</taxon>
        <taxon>Bacillati</taxon>
        <taxon>Actinomycetota</taxon>
        <taxon>Actinomycetes</taxon>
        <taxon>Mycobacteriales</taxon>
        <taxon>Mycobacteriaceae</taxon>
        <taxon>Mycobacterium</taxon>
    </lineage>
</organism>
<evidence type="ECO:0008006" key="3">
    <source>
        <dbReference type="Google" id="ProtNLM"/>
    </source>
</evidence>
<evidence type="ECO:0000313" key="2">
    <source>
        <dbReference type="Proteomes" id="UP001564760"/>
    </source>
</evidence>
<protein>
    <recommendedName>
        <fullName evidence="3">PE family protein</fullName>
    </recommendedName>
</protein>
<gene>
    <name evidence="1" type="ORF">AB8998_12055</name>
</gene>
<name>A0ABV4C2E1_9MYCO</name>
<comment type="caution">
    <text evidence="1">The sequence shown here is derived from an EMBL/GenBank/DDBJ whole genome shotgun (WGS) entry which is preliminary data.</text>
</comment>
<keyword evidence="2" id="KW-1185">Reference proteome</keyword>
<sequence>MQQPLRVDSAGVQVMAGRWGATAGDLEETTAPVGLGLSSQASAAAVNAAHADVAAFTAGLAARICVRAVHVAEADSRYVANEADSAHELAALASPEACV</sequence>
<dbReference type="Proteomes" id="UP001564760">
    <property type="component" value="Unassembled WGS sequence"/>
</dbReference>
<evidence type="ECO:0000313" key="1">
    <source>
        <dbReference type="EMBL" id="MEY8015691.1"/>
    </source>
</evidence>
<reference evidence="1 2" key="1">
    <citation type="submission" date="2024-08" db="EMBL/GenBank/DDBJ databases">
        <title>Mycobacterium servetensis sp. nov., a novel rapid-growing mycobacterial species recovered from a human patient in Zaragoza, Spain.</title>
        <authorList>
            <person name="Tristancho-Baro A.I."/>
            <person name="Buenestado-Serrano S."/>
            <person name="Garcia De Viedma D."/>
            <person name="Milagro-Beamonte A."/>
            <person name="Burillo N."/>
            <person name="Sanz S."/>
            <person name="Lopez-Calleja A.I."/>
            <person name="Penas-Utrilla D."/>
            <person name="Guardingo M."/>
            <person name="Garcia M.J."/>
            <person name="Vinuelas-Bayon J."/>
        </authorList>
    </citation>
    <scope>NUCLEOTIDE SEQUENCE [LARGE SCALE GENOMIC DNA]</scope>
    <source>
        <strain evidence="2">HUMS_12744610</strain>
    </source>
</reference>